<dbReference type="KEGG" id="fcz:IMF26_00365"/>
<dbReference type="NCBIfam" id="TIGR01396">
    <property type="entry name" value="FlgB"/>
    <property type="match status" value="1"/>
</dbReference>
<proteinExistence type="inferred from homology"/>
<comment type="function">
    <text evidence="5 6">Structural component of flagellum, the bacterial motility apparatus. Part of the rod structure of flagellar basal body.</text>
</comment>
<feature type="domain" description="Flagellar basal body rod protein N-terminal" evidence="7">
    <location>
        <begin position="18"/>
        <end position="35"/>
    </location>
</feature>
<evidence type="ECO:0000256" key="1">
    <source>
        <dbReference type="ARBA" id="ARBA00004117"/>
    </source>
</evidence>
<keyword evidence="8" id="KW-0969">Cilium</keyword>
<organism evidence="8">
    <name type="scientific">Candidatus Fermentithermobacillus carboniphilus</name>
    <dbReference type="NCBI Taxonomy" id="3085328"/>
    <lineage>
        <taxon>Bacteria</taxon>
        <taxon>Bacillati</taxon>
        <taxon>Bacillota</taxon>
        <taxon>Candidatus Fermentithermobacillia</taxon>
        <taxon>Candidatus Fermentithermobacillales</taxon>
        <taxon>Candidatus Fermentithermobacillaceae</taxon>
        <taxon>Candidatus Fermentithermobacillus</taxon>
    </lineage>
</organism>
<comment type="similarity">
    <text evidence="2 6">Belongs to the flagella basal body rod proteins family.</text>
</comment>
<dbReference type="PROSITE" id="PS00588">
    <property type="entry name" value="FLAGELLA_BB_ROD"/>
    <property type="match status" value="1"/>
</dbReference>
<name>A0AAT9LBV5_9FIRM</name>
<sequence length="126" mass="13962">MAGITTLLERALDGAWARHQVLANNVANSETPGYKRQELDFQTYLARALQPGLRVVTTHPKHIAGVGREPLYVTQDLSSITPDGNSVDIDREMAEVSTNALYYASVSKQLSSYFALLRRAITEGRR</sequence>
<comment type="subcellular location">
    <subcellularLocation>
        <location evidence="1 6">Bacterial flagellum basal body</location>
    </subcellularLocation>
</comment>
<evidence type="ECO:0000259" key="7">
    <source>
        <dbReference type="Pfam" id="PF00460"/>
    </source>
</evidence>
<evidence type="ECO:0000256" key="5">
    <source>
        <dbReference type="ARBA" id="ARBA00024934"/>
    </source>
</evidence>
<keyword evidence="4 6" id="KW-0975">Bacterial flagellum</keyword>
<evidence type="ECO:0000256" key="3">
    <source>
        <dbReference type="ARBA" id="ARBA00014376"/>
    </source>
</evidence>
<keyword evidence="8" id="KW-0966">Cell projection</keyword>
<evidence type="ECO:0000256" key="2">
    <source>
        <dbReference type="ARBA" id="ARBA00009677"/>
    </source>
</evidence>
<dbReference type="AlphaFoldDB" id="A0AAT9LBV5"/>
<protein>
    <recommendedName>
        <fullName evidence="3 6">Flagellar basal body rod protein FlgB</fullName>
    </recommendedName>
</protein>
<evidence type="ECO:0000313" key="8">
    <source>
        <dbReference type="EMBL" id="QUL98592.1"/>
    </source>
</evidence>
<gene>
    <name evidence="8" type="primary">flgB</name>
    <name evidence="8" type="ORF">IMF26_00365</name>
</gene>
<comment type="subunit">
    <text evidence="6">The basal body constitutes a major portion of the flagellar organelle and consists of a number of rings mounted on a central rod.</text>
</comment>
<dbReference type="PIRSF" id="PIRSF002889">
    <property type="entry name" value="Rod_FlgB"/>
    <property type="match status" value="1"/>
</dbReference>
<dbReference type="InterPro" id="IPR001444">
    <property type="entry name" value="Flag_bb_rod_N"/>
</dbReference>
<dbReference type="GO" id="GO:0071978">
    <property type="term" value="P:bacterial-type flagellum-dependent swarming motility"/>
    <property type="evidence" value="ECO:0007669"/>
    <property type="project" value="TreeGrafter"/>
</dbReference>
<dbReference type="PANTHER" id="PTHR30435:SF12">
    <property type="entry name" value="FLAGELLAR BASAL BODY ROD PROTEIN FLGB"/>
    <property type="match status" value="1"/>
</dbReference>
<dbReference type="InterPro" id="IPR019776">
    <property type="entry name" value="Flagellar_basal_body_rod_CS"/>
</dbReference>
<keyword evidence="8" id="KW-0282">Flagellum</keyword>
<dbReference type="PANTHER" id="PTHR30435">
    <property type="entry name" value="FLAGELLAR PROTEIN"/>
    <property type="match status" value="1"/>
</dbReference>
<dbReference type="InterPro" id="IPR006300">
    <property type="entry name" value="FlgB"/>
</dbReference>
<dbReference type="GO" id="GO:0030694">
    <property type="term" value="C:bacterial-type flagellum basal body, rod"/>
    <property type="evidence" value="ECO:0007669"/>
    <property type="project" value="InterPro"/>
</dbReference>
<reference evidence="8" key="2">
    <citation type="journal article" date="2023" name="Biology">
        <title>Prokaryotic Life Associated with Coal-Fire Gas Vents Revealed by Metagenomics.</title>
        <authorList>
            <person name="Kadnikov V.V."/>
            <person name="Mardanov A.V."/>
            <person name="Beletsky A.V."/>
            <person name="Karnachuk O.V."/>
            <person name="Ravin N.V."/>
        </authorList>
    </citation>
    <scope>NUCLEOTIDE SEQUENCE</scope>
    <source>
        <strain evidence="8">Bu02</strain>
    </source>
</reference>
<evidence type="ECO:0000256" key="4">
    <source>
        <dbReference type="ARBA" id="ARBA00023143"/>
    </source>
</evidence>
<dbReference type="Pfam" id="PF00460">
    <property type="entry name" value="Flg_bb_rod"/>
    <property type="match status" value="1"/>
</dbReference>
<dbReference type="EMBL" id="CP062796">
    <property type="protein sequence ID" value="QUL98592.1"/>
    <property type="molecule type" value="Genomic_DNA"/>
</dbReference>
<reference evidence="8" key="1">
    <citation type="submission" date="2020-10" db="EMBL/GenBank/DDBJ databases">
        <authorList>
            <person name="Kadnikov V."/>
            <person name="Beletsky A.V."/>
            <person name="Mardanov A.V."/>
            <person name="Karnachuk O.V."/>
            <person name="Ravin N.V."/>
        </authorList>
    </citation>
    <scope>NUCLEOTIDE SEQUENCE</scope>
    <source>
        <strain evidence="8">Bu02</strain>
    </source>
</reference>
<accession>A0AAT9LBV5</accession>
<evidence type="ECO:0000256" key="6">
    <source>
        <dbReference type="PIRNR" id="PIRNR002889"/>
    </source>
</evidence>